<evidence type="ECO:0000259" key="1">
    <source>
        <dbReference type="Pfam" id="PF07245"/>
    </source>
</evidence>
<evidence type="ECO:0000313" key="3">
    <source>
        <dbReference type="Proteomes" id="UP000008281"/>
    </source>
</evidence>
<dbReference type="HOGENOM" id="CLU_742351_0_0_1"/>
<proteinExistence type="predicted"/>
<evidence type="ECO:0000313" key="2">
    <source>
        <dbReference type="EMBL" id="EFP01593.1"/>
    </source>
</evidence>
<dbReference type="InParanoid" id="E3NK31"/>
<dbReference type="Proteomes" id="UP000008281">
    <property type="component" value="Unassembled WGS sequence"/>
</dbReference>
<dbReference type="InterPro" id="IPR009878">
    <property type="entry name" value="Phlebovirus_G2_fusion"/>
</dbReference>
<sequence>MTELKGYNNIGEFGIFEKFRKSVTRSIFVWSAKRCAPGCLFYRIYGKEKNNGTLEIFQCAEWRERLVIEMSITRLNGDRHQKTETMTLSISFPGSLQDITVTAAWINKPVSPILENWLIKNDKSQVALWQPYRFPSIQCKKKEGDETCQLNERCTCEPAEDSMKRLPVREGHWTLKAENDSVVATINDEVTFGLVLTLEDNVTTSILILSDKCYIKAKQIQGCYNCASGGQAEIKCTSSMKEVIGNIICDKDMFTVPCSPNGKSTNITFFAQYAGFRKVCSINCGGKYTEYFKITGTLKFTGSMWTSIYRIIEGKTTLMNEIAWPDLSHLAPNFGFWLLNQIIPFLLLPHTQSFLSLPMEPVVCCLSAAFSSF</sequence>
<accession>E3NK31</accession>
<reference evidence="2" key="1">
    <citation type="submission" date="2007-07" db="EMBL/GenBank/DDBJ databases">
        <title>PCAP assembly of the Caenorhabditis remanei genome.</title>
        <authorList>
            <consortium name="The Caenorhabditis remanei Sequencing Consortium"/>
            <person name="Wilson R.K."/>
        </authorList>
    </citation>
    <scope>NUCLEOTIDE SEQUENCE [LARGE SCALE GENOMIC DNA]</scope>
    <source>
        <strain evidence="2">PB4641</strain>
    </source>
</reference>
<dbReference type="Pfam" id="PF07245">
    <property type="entry name" value="Phlebovirus_G2"/>
    <property type="match status" value="1"/>
</dbReference>
<gene>
    <name evidence="2" type="ORF">CRE_30246</name>
</gene>
<protein>
    <recommendedName>
        <fullName evidence="1">Phlebovirus glycoprotein G2 fusion domain-containing protein</fullName>
    </recommendedName>
</protein>
<dbReference type="AlphaFoldDB" id="E3NK31"/>
<name>E3NK31_CAERE</name>
<dbReference type="OrthoDB" id="5868079at2759"/>
<keyword evidence="3" id="KW-1185">Reference proteome</keyword>
<dbReference type="STRING" id="31234.E3NK31"/>
<dbReference type="OMA" id="IEMSITR"/>
<dbReference type="Gene3D" id="2.60.40.3770">
    <property type="match status" value="1"/>
</dbReference>
<dbReference type="EMBL" id="DS268776">
    <property type="protein sequence ID" value="EFP01593.1"/>
    <property type="molecule type" value="Genomic_DNA"/>
</dbReference>
<organism evidence="3">
    <name type="scientific">Caenorhabditis remanei</name>
    <name type="common">Caenorhabditis vulgaris</name>
    <dbReference type="NCBI Taxonomy" id="31234"/>
    <lineage>
        <taxon>Eukaryota</taxon>
        <taxon>Metazoa</taxon>
        <taxon>Ecdysozoa</taxon>
        <taxon>Nematoda</taxon>
        <taxon>Chromadorea</taxon>
        <taxon>Rhabditida</taxon>
        <taxon>Rhabditina</taxon>
        <taxon>Rhabditomorpha</taxon>
        <taxon>Rhabditoidea</taxon>
        <taxon>Rhabditidae</taxon>
        <taxon>Peloderinae</taxon>
        <taxon>Caenorhabditis</taxon>
    </lineage>
</organism>
<feature type="domain" description="Phlebovirus glycoprotein G2 fusion" evidence="1">
    <location>
        <begin position="35"/>
        <end position="194"/>
    </location>
</feature>